<evidence type="ECO:0000313" key="3">
    <source>
        <dbReference type="Proteomes" id="UP000078512"/>
    </source>
</evidence>
<name>A0A197KCM7_9FUNG</name>
<organism evidence="2 3">
    <name type="scientific">Linnemannia elongata AG-77</name>
    <dbReference type="NCBI Taxonomy" id="1314771"/>
    <lineage>
        <taxon>Eukaryota</taxon>
        <taxon>Fungi</taxon>
        <taxon>Fungi incertae sedis</taxon>
        <taxon>Mucoromycota</taxon>
        <taxon>Mortierellomycotina</taxon>
        <taxon>Mortierellomycetes</taxon>
        <taxon>Mortierellales</taxon>
        <taxon>Mortierellaceae</taxon>
        <taxon>Linnemannia</taxon>
    </lineage>
</organism>
<dbReference type="EMBL" id="KV442014">
    <property type="protein sequence ID" value="OAQ35457.1"/>
    <property type="molecule type" value="Genomic_DNA"/>
</dbReference>
<dbReference type="Proteomes" id="UP000078512">
    <property type="component" value="Unassembled WGS sequence"/>
</dbReference>
<dbReference type="AlphaFoldDB" id="A0A197KCM7"/>
<protein>
    <submittedName>
        <fullName evidence="2">Uncharacterized protein</fullName>
    </submittedName>
</protein>
<evidence type="ECO:0000256" key="1">
    <source>
        <dbReference type="SAM" id="MobiDB-lite"/>
    </source>
</evidence>
<gene>
    <name evidence="2" type="ORF">K457DRAFT_120831</name>
</gene>
<proteinExistence type="predicted"/>
<dbReference type="OrthoDB" id="10348632at2759"/>
<accession>A0A197KCM7</accession>
<reference evidence="2 3" key="1">
    <citation type="submission" date="2016-05" db="EMBL/GenBank/DDBJ databases">
        <title>Genome sequencing reveals origins of a unique bacterial endosymbiosis in the earliest lineages of terrestrial Fungi.</title>
        <authorList>
            <consortium name="DOE Joint Genome Institute"/>
            <person name="Uehling J."/>
            <person name="Gryganskyi A."/>
            <person name="Hameed K."/>
            <person name="Tschaplinski T."/>
            <person name="Misztal P."/>
            <person name="Wu S."/>
            <person name="Desiro A."/>
            <person name="Vande Pol N."/>
            <person name="Du Z.-Y."/>
            <person name="Zienkiewicz A."/>
            <person name="Zienkiewicz K."/>
            <person name="Morin E."/>
            <person name="Tisserant E."/>
            <person name="Splivallo R."/>
            <person name="Hainaut M."/>
            <person name="Henrissat B."/>
            <person name="Ohm R."/>
            <person name="Kuo A."/>
            <person name="Yan J."/>
            <person name="Lipzen A."/>
            <person name="Nolan M."/>
            <person name="Labutti K."/>
            <person name="Barry K."/>
            <person name="Goldstein A."/>
            <person name="Labbe J."/>
            <person name="Schadt C."/>
            <person name="Tuskan G."/>
            <person name="Grigoriev I."/>
            <person name="Martin F."/>
            <person name="Vilgalys R."/>
            <person name="Bonito G."/>
        </authorList>
    </citation>
    <scope>NUCLEOTIDE SEQUENCE [LARGE SCALE GENOMIC DNA]</scope>
    <source>
        <strain evidence="2 3">AG-77</strain>
    </source>
</reference>
<keyword evidence="3" id="KW-1185">Reference proteome</keyword>
<feature type="region of interest" description="Disordered" evidence="1">
    <location>
        <begin position="1"/>
        <end position="36"/>
    </location>
</feature>
<sequence length="118" mass="13256">MSNSPTANHSAEKRHNSTTQSPMVNGQTTISKAPPTRELSRLSILNTFTFKKEMVDPKKQYKSVPHVVDNYCEKCQFRFVLGWCDDCESCLLCCPDYVPLIQSLPGLQDADEPPSYGI</sequence>
<feature type="compositionally biased region" description="Polar residues" evidence="1">
    <location>
        <begin position="17"/>
        <end position="31"/>
    </location>
</feature>
<evidence type="ECO:0000313" key="2">
    <source>
        <dbReference type="EMBL" id="OAQ35457.1"/>
    </source>
</evidence>